<proteinExistence type="predicted"/>
<dbReference type="EMBL" id="AP018365">
    <property type="protein sequence ID" value="BBB01111.1"/>
    <property type="molecule type" value="Genomic_DNA"/>
</dbReference>
<dbReference type="Proteomes" id="UP000595703">
    <property type="component" value="Chromosome"/>
</dbReference>
<reference evidence="1 2" key="4">
    <citation type="journal article" date="2020" name="Sci. Rep.">
        <title>beta-carboline chemical signals induce reveromycin production through a LuxR family regulator in Streptomyces sp. SN-593.</title>
        <authorList>
            <person name="Panthee S."/>
            <person name="Kito N."/>
            <person name="Hayashi T."/>
            <person name="Shimizu T."/>
            <person name="Ishikawa J."/>
            <person name="Hamamoto H."/>
            <person name="Osada H."/>
            <person name="Takahashi S."/>
        </authorList>
    </citation>
    <scope>NUCLEOTIDE SEQUENCE [LARGE SCALE GENOMIC DNA]</scope>
    <source>
        <strain evidence="1 2">SN-593</strain>
    </source>
</reference>
<gene>
    <name evidence="1" type="ORF">RVR_8367</name>
</gene>
<name>A0A7U3UYH2_9ACTN</name>
<evidence type="ECO:0000313" key="1">
    <source>
        <dbReference type="EMBL" id="BBB01111.1"/>
    </source>
</evidence>
<dbReference type="KEGG" id="arev:RVR_8367"/>
<keyword evidence="2" id="KW-1185">Reference proteome</keyword>
<reference evidence="1 2" key="1">
    <citation type="journal article" date="2010" name="J. Bacteriol.">
        <title>Biochemical characterization of a novel indole prenyltransferase from Streptomyces sp. SN-593.</title>
        <authorList>
            <person name="Takahashi S."/>
            <person name="Takagi H."/>
            <person name="Toyoda A."/>
            <person name="Uramoto M."/>
            <person name="Nogawa T."/>
            <person name="Ueki M."/>
            <person name="Sakaki Y."/>
            <person name="Osada H."/>
        </authorList>
    </citation>
    <scope>NUCLEOTIDE SEQUENCE [LARGE SCALE GENOMIC DNA]</scope>
    <source>
        <strain evidence="1 2">SN-593</strain>
    </source>
</reference>
<reference evidence="1 2" key="2">
    <citation type="journal article" date="2011" name="J. Antibiot.">
        <title>Furaquinocins I and J: novel polyketide isoprenoid hybrid compounds from Streptomyces reveromyceticus SN-593.</title>
        <authorList>
            <person name="Panthee S."/>
            <person name="Takahashi S."/>
            <person name="Takagi H."/>
            <person name="Nogawa T."/>
            <person name="Oowada E."/>
            <person name="Uramoto M."/>
            <person name="Osada H."/>
        </authorList>
    </citation>
    <scope>NUCLEOTIDE SEQUENCE [LARGE SCALE GENOMIC DNA]</scope>
    <source>
        <strain evidence="1 2">SN-593</strain>
    </source>
</reference>
<reference evidence="1 2" key="3">
    <citation type="journal article" date="2011" name="Nat. Chem. Biol.">
        <title>Reveromycin A biosynthesis uses RevG and RevJ for stereospecific spiroacetal formation.</title>
        <authorList>
            <person name="Takahashi S."/>
            <person name="Toyoda A."/>
            <person name="Sekiyama Y."/>
            <person name="Takagi H."/>
            <person name="Nogawa T."/>
            <person name="Uramoto M."/>
            <person name="Suzuki R."/>
            <person name="Koshino H."/>
            <person name="Kumano T."/>
            <person name="Panthee S."/>
            <person name="Dairi T."/>
            <person name="Ishikawa J."/>
            <person name="Ikeda H."/>
            <person name="Sakaki Y."/>
            <person name="Osada H."/>
        </authorList>
    </citation>
    <scope>NUCLEOTIDE SEQUENCE [LARGE SCALE GENOMIC DNA]</scope>
    <source>
        <strain evidence="1 2">SN-593</strain>
    </source>
</reference>
<accession>A0A7U3UYH2</accession>
<sequence>MRIDGPADLTQDQIYDAIYDLLHAAPFGFDVTSVMERAREGADQHPERAA</sequence>
<dbReference type="AlphaFoldDB" id="A0A7U3UYH2"/>
<organism evidence="1 2">
    <name type="scientific">Actinacidiphila reveromycinica</name>
    <dbReference type="NCBI Taxonomy" id="659352"/>
    <lineage>
        <taxon>Bacteria</taxon>
        <taxon>Bacillati</taxon>
        <taxon>Actinomycetota</taxon>
        <taxon>Actinomycetes</taxon>
        <taxon>Kitasatosporales</taxon>
        <taxon>Streptomycetaceae</taxon>
        <taxon>Actinacidiphila</taxon>
    </lineage>
</organism>
<protein>
    <submittedName>
        <fullName evidence="1">Uncharacterized protein</fullName>
    </submittedName>
</protein>
<dbReference type="RefSeq" id="WP_202237058.1">
    <property type="nucleotide sequence ID" value="NZ_AP018365.1"/>
</dbReference>
<evidence type="ECO:0000313" key="2">
    <source>
        <dbReference type="Proteomes" id="UP000595703"/>
    </source>
</evidence>